<dbReference type="RefSeq" id="WP_071457657.1">
    <property type="nucleotide sequence ID" value="NZ_CP017267.1"/>
</dbReference>
<keyword evidence="4" id="KW-1185">Reference proteome</keyword>
<feature type="region of interest" description="Disordered" evidence="1">
    <location>
        <begin position="37"/>
        <end position="74"/>
    </location>
</feature>
<dbReference type="STRING" id="519472.BHY08_09645"/>
<dbReference type="Pfam" id="PF13731">
    <property type="entry name" value="WxL"/>
    <property type="match status" value="1"/>
</dbReference>
<feature type="domain" description="WxL" evidence="2">
    <location>
        <begin position="29"/>
        <end position="243"/>
    </location>
</feature>
<organism evidence="3 4">
    <name type="scientific">Vagococcus teuberi</name>
    <dbReference type="NCBI Taxonomy" id="519472"/>
    <lineage>
        <taxon>Bacteria</taxon>
        <taxon>Bacillati</taxon>
        <taxon>Bacillota</taxon>
        <taxon>Bacilli</taxon>
        <taxon>Lactobacillales</taxon>
        <taxon>Enterococcaceae</taxon>
        <taxon>Vagococcus</taxon>
    </lineage>
</organism>
<proteinExistence type="predicted"/>
<dbReference type="OrthoDB" id="2356942at2"/>
<dbReference type="Proteomes" id="UP000191200">
    <property type="component" value="Chromosome"/>
</dbReference>
<evidence type="ECO:0000313" key="3">
    <source>
        <dbReference type="EMBL" id="APB32048.1"/>
    </source>
</evidence>
<dbReference type="InterPro" id="IPR027994">
    <property type="entry name" value="WxL_dom"/>
</dbReference>
<dbReference type="AlphaFoldDB" id="A0A1J0A7Y3"/>
<gene>
    <name evidence="3" type="ORF">BHY08_09645</name>
</gene>
<evidence type="ECO:0000313" key="4">
    <source>
        <dbReference type="Proteomes" id="UP000191200"/>
    </source>
</evidence>
<evidence type="ECO:0000256" key="1">
    <source>
        <dbReference type="SAM" id="MobiDB-lite"/>
    </source>
</evidence>
<reference evidence="3 4" key="1">
    <citation type="submission" date="2016-09" db="EMBL/GenBank/DDBJ databases">
        <title>Vagococcus teuberi sp. nov., isolated from the Malian artisanal sour milk fene.</title>
        <authorList>
            <person name="Wullschleger S."/>
            <person name="Seifert C."/>
            <person name="Baumgartner S."/>
            <person name="Lacroix C."/>
            <person name="Bonfoh B."/>
            <person name="Stevens M.J."/>
            <person name="Meile L."/>
        </authorList>
    </citation>
    <scope>NUCLEOTIDE SEQUENCE [LARGE SCALE GENOMIC DNA]</scope>
    <source>
        <strain evidence="3 4">DSM 21459</strain>
    </source>
</reference>
<evidence type="ECO:0000259" key="2">
    <source>
        <dbReference type="Pfam" id="PF13731"/>
    </source>
</evidence>
<dbReference type="KEGG" id="vte:BHY08_09645"/>
<name>A0A1J0A7Y3_9ENTE</name>
<protein>
    <recommendedName>
        <fullName evidence="2">WxL domain-containing protein</fullName>
    </recommendedName>
</protein>
<accession>A0A1J0A7Y3</accession>
<sequence length="247" mass="25716">MKKNLILFGSIILIGGGFPTLGLADTLGTASIDFIEDSGTTSPKDPNDPSKDSASPSFPDEEGNKETGGVGPLSLDVVPGNMNFGTQVLDYKGGVYNGIPSSSSESKGLHFIQLTDNRGLANGWQVTVKRTEFSDGNKTIDGSRLLIPMGVARNSLSDTPTAADQNIVINSISTENDPFKGMYEIGLTSSTLLSVGAPTESNPVIGKGTTVYSWEVGNEKLSIPAGFGAIGNYSSTINWTLSAGVSS</sequence>
<dbReference type="EMBL" id="CP017267">
    <property type="protein sequence ID" value="APB32048.1"/>
    <property type="molecule type" value="Genomic_DNA"/>
</dbReference>